<dbReference type="PANTHER" id="PTHR24171:SF8">
    <property type="entry name" value="BRCA1-ASSOCIATED RING DOMAIN PROTEIN 1"/>
    <property type="match status" value="1"/>
</dbReference>
<dbReference type="PROSITE" id="PS00518">
    <property type="entry name" value="ZF_RING_1"/>
    <property type="match status" value="1"/>
</dbReference>
<feature type="repeat" description="ANK" evidence="6">
    <location>
        <begin position="488"/>
        <end position="520"/>
    </location>
</feature>
<feature type="region of interest" description="Disordered" evidence="8">
    <location>
        <begin position="219"/>
        <end position="241"/>
    </location>
</feature>
<feature type="domain" description="RING-type" evidence="9">
    <location>
        <begin position="84"/>
        <end position="122"/>
    </location>
</feature>
<gene>
    <name evidence="11" type="primary">Necator_chrIII.g10545</name>
    <name evidence="11" type="ORF">RB195_009780</name>
</gene>
<keyword evidence="5 6" id="KW-0040">ANK repeat</keyword>
<dbReference type="PROSITE" id="PS50172">
    <property type="entry name" value="BRCT"/>
    <property type="match status" value="2"/>
</dbReference>
<protein>
    <recommendedName>
        <fullName evidence="13">Ankyrin repeat protein</fullName>
    </recommendedName>
</protein>
<dbReference type="PANTHER" id="PTHR24171">
    <property type="entry name" value="ANKYRIN REPEAT DOMAIN-CONTAINING PROTEIN 39-RELATED"/>
    <property type="match status" value="1"/>
</dbReference>
<evidence type="ECO:0000313" key="11">
    <source>
        <dbReference type="EMBL" id="KAK6742116.1"/>
    </source>
</evidence>
<organism evidence="11 12">
    <name type="scientific">Necator americanus</name>
    <name type="common">Human hookworm</name>
    <dbReference type="NCBI Taxonomy" id="51031"/>
    <lineage>
        <taxon>Eukaryota</taxon>
        <taxon>Metazoa</taxon>
        <taxon>Ecdysozoa</taxon>
        <taxon>Nematoda</taxon>
        <taxon>Chromadorea</taxon>
        <taxon>Rhabditida</taxon>
        <taxon>Rhabditina</taxon>
        <taxon>Rhabditomorpha</taxon>
        <taxon>Strongyloidea</taxon>
        <taxon>Ancylostomatidae</taxon>
        <taxon>Bunostominae</taxon>
        <taxon>Necator</taxon>
    </lineage>
</organism>
<dbReference type="Proteomes" id="UP001303046">
    <property type="component" value="Unassembled WGS sequence"/>
</dbReference>
<dbReference type="Gene3D" id="3.30.40.10">
    <property type="entry name" value="Zinc/RING finger domain, C3HC4 (zinc finger)"/>
    <property type="match status" value="1"/>
</dbReference>
<evidence type="ECO:0000256" key="3">
    <source>
        <dbReference type="ARBA" id="ARBA00022771"/>
    </source>
</evidence>
<feature type="domain" description="BRCT" evidence="10">
    <location>
        <begin position="669"/>
        <end position="774"/>
    </location>
</feature>
<dbReference type="SUPFAM" id="SSF48403">
    <property type="entry name" value="Ankyrin repeat"/>
    <property type="match status" value="1"/>
</dbReference>
<dbReference type="Pfam" id="PF12796">
    <property type="entry name" value="Ank_2"/>
    <property type="match status" value="1"/>
</dbReference>
<keyword evidence="1" id="KW-0479">Metal-binding</keyword>
<comment type="caution">
    <text evidence="11">The sequence shown here is derived from an EMBL/GenBank/DDBJ whole genome shotgun (WGS) entry which is preliminary data.</text>
</comment>
<evidence type="ECO:0000256" key="5">
    <source>
        <dbReference type="ARBA" id="ARBA00023043"/>
    </source>
</evidence>
<dbReference type="PROSITE" id="PS50089">
    <property type="entry name" value="ZF_RING_2"/>
    <property type="match status" value="1"/>
</dbReference>
<evidence type="ECO:0000256" key="1">
    <source>
        <dbReference type="ARBA" id="ARBA00022723"/>
    </source>
</evidence>
<evidence type="ECO:0000259" key="10">
    <source>
        <dbReference type="PROSITE" id="PS50172"/>
    </source>
</evidence>
<dbReference type="SUPFAM" id="SSF52113">
    <property type="entry name" value="BRCT domain"/>
    <property type="match status" value="1"/>
</dbReference>
<feature type="region of interest" description="Disordered" evidence="8">
    <location>
        <begin position="382"/>
        <end position="420"/>
    </location>
</feature>
<evidence type="ECO:0000256" key="7">
    <source>
        <dbReference type="PROSITE-ProRule" id="PRU00175"/>
    </source>
</evidence>
<dbReference type="InterPro" id="IPR001357">
    <property type="entry name" value="BRCT_dom"/>
</dbReference>
<keyword evidence="4" id="KW-0862">Zinc</keyword>
<evidence type="ECO:0000256" key="6">
    <source>
        <dbReference type="PROSITE-ProRule" id="PRU00023"/>
    </source>
</evidence>
<dbReference type="InterPro" id="IPR001841">
    <property type="entry name" value="Znf_RING"/>
</dbReference>
<keyword evidence="12" id="KW-1185">Reference proteome</keyword>
<dbReference type="PROSITE" id="PS50088">
    <property type="entry name" value="ANK_REPEAT"/>
    <property type="match status" value="1"/>
</dbReference>
<evidence type="ECO:0000256" key="8">
    <source>
        <dbReference type="SAM" id="MobiDB-lite"/>
    </source>
</evidence>
<evidence type="ECO:0000313" key="12">
    <source>
        <dbReference type="Proteomes" id="UP001303046"/>
    </source>
</evidence>
<dbReference type="PROSITE" id="PS50297">
    <property type="entry name" value="ANK_REP_REGION"/>
    <property type="match status" value="1"/>
</dbReference>
<dbReference type="Gene3D" id="1.25.40.20">
    <property type="entry name" value="Ankyrin repeat-containing domain"/>
    <property type="match status" value="1"/>
</dbReference>
<keyword evidence="3 7" id="KW-0863">Zinc-finger</keyword>
<dbReference type="InterPro" id="IPR017907">
    <property type="entry name" value="Znf_RING_CS"/>
</dbReference>
<dbReference type="SMART" id="SM00248">
    <property type="entry name" value="ANK"/>
    <property type="match status" value="3"/>
</dbReference>
<evidence type="ECO:0000259" key="9">
    <source>
        <dbReference type="PROSITE" id="PS50089"/>
    </source>
</evidence>
<evidence type="ECO:0000256" key="2">
    <source>
        <dbReference type="ARBA" id="ARBA00022737"/>
    </source>
</evidence>
<keyword evidence="2" id="KW-0677">Repeat</keyword>
<feature type="compositionally biased region" description="Low complexity" evidence="8">
    <location>
        <begin position="402"/>
        <end position="413"/>
    </location>
</feature>
<dbReference type="EMBL" id="JAVFWL010000003">
    <property type="protein sequence ID" value="KAK6742116.1"/>
    <property type="molecule type" value="Genomic_DNA"/>
</dbReference>
<dbReference type="InterPro" id="IPR013083">
    <property type="entry name" value="Znf_RING/FYVE/PHD"/>
</dbReference>
<name>A0ABR1CUU8_NECAM</name>
<dbReference type="InterPro" id="IPR036770">
    <property type="entry name" value="Ankyrin_rpt-contain_sf"/>
</dbReference>
<reference evidence="11 12" key="1">
    <citation type="submission" date="2023-08" db="EMBL/GenBank/DDBJ databases">
        <title>A Necator americanus chromosomal reference genome.</title>
        <authorList>
            <person name="Ilik V."/>
            <person name="Petrzelkova K.J."/>
            <person name="Pardy F."/>
            <person name="Fuh T."/>
            <person name="Niatou-Singa F.S."/>
            <person name="Gouil Q."/>
            <person name="Baker L."/>
            <person name="Ritchie M.E."/>
            <person name="Jex A.R."/>
            <person name="Gazzola D."/>
            <person name="Li H."/>
            <person name="Toshio Fujiwara R."/>
            <person name="Zhan B."/>
            <person name="Aroian R.V."/>
            <person name="Pafco B."/>
            <person name="Schwarz E.M."/>
        </authorList>
    </citation>
    <scope>NUCLEOTIDE SEQUENCE [LARGE SCALE GENOMIC DNA]</scope>
    <source>
        <strain evidence="11 12">Aroian</strain>
        <tissue evidence="11">Whole animal</tissue>
    </source>
</reference>
<proteinExistence type="predicted"/>
<sequence>MVLGTVYLDPDRYAPPHRFERTRLRSSEVLHVVLTLLAFTEIPDCASRKQGQVDLAQLKMPAFEQTKVAAEAFAKLICCANPECRQESDNLQTLGTTCKHAFCWDCINSYSSMNTLVLCPMCACPLEVNHPKAAIIFNNLAHHINDFRLLLDEYEKCLANEGEVTAAGTIAQTQALLKGHDFASADEVNQTARNNAVNEFISTQRLSSEDLENDLDLDSPASDFSEELNLTPPPTNPHLTADVNDGQIRANSQTVVEFAECFDRLSDEDLAVTPVEDGIITDSAPQFDQPLMSSTQRPNLFLSQALHARNEMFQKEATQEVKTYRGEKSYNYFAVKPTKTFDKGGKDTEAPWLDLLRRGRTNVPPKTTLKIEIQEGEEFVVPSTSVQDDRVTPKRGPKVEISSSSRGRKSSFSTPRPYSRIDDPVMDAVISGELDQVKSAIEAGHDVNNRDQQKRTPLFVAVEMKRLDICKVLVERGGAVINANCGPDCNTALHVAVAQGNEEIARYLLSKGASKTIRNIRQETPSQLAQPRSPLRSLVEKYRTHPRQLLVPRLPDVYIVCYAKDVKRTLTYGEQSLLNKLMTVVEFCDEATTHYVVAADADGVASVDADLLRAMLQNTRIMSVDWLKECVRLNKTVPHLHYEVSKLRYLENDVVVNSLERCRKSKERMEPGLFHGCVFYLLLKKYKGIDDRRLLPDLIRLGGGELSVGEPEYEESAPLPFHAPQLSSPIFIVYDVTMTRSIPNKFHRHPTRYNMVSAQWIIESVMEYGIKPVA</sequence>
<feature type="domain" description="BRCT" evidence="10">
    <location>
        <begin position="592"/>
        <end position="644"/>
    </location>
</feature>
<evidence type="ECO:0008006" key="13">
    <source>
        <dbReference type="Google" id="ProtNLM"/>
    </source>
</evidence>
<dbReference type="InterPro" id="IPR002110">
    <property type="entry name" value="Ankyrin_rpt"/>
</dbReference>
<dbReference type="SUPFAM" id="SSF57850">
    <property type="entry name" value="RING/U-box"/>
    <property type="match status" value="1"/>
</dbReference>
<accession>A0ABR1CUU8</accession>
<evidence type="ECO:0000256" key="4">
    <source>
        <dbReference type="ARBA" id="ARBA00022833"/>
    </source>
</evidence>
<dbReference type="Gene3D" id="3.40.50.10190">
    <property type="entry name" value="BRCT domain"/>
    <property type="match status" value="2"/>
</dbReference>
<dbReference type="InterPro" id="IPR036420">
    <property type="entry name" value="BRCT_dom_sf"/>
</dbReference>